<keyword evidence="5 7" id="KW-1133">Transmembrane helix</keyword>
<feature type="transmembrane region" description="Helical" evidence="7">
    <location>
        <begin position="35"/>
        <end position="58"/>
    </location>
</feature>
<dbReference type="PANTHER" id="PTHR42865:SF5">
    <property type="entry name" value="L-CYSTINE TRANSPORTER TCYP"/>
    <property type="match status" value="1"/>
</dbReference>
<feature type="transmembrane region" description="Helical" evidence="7">
    <location>
        <begin position="365"/>
        <end position="387"/>
    </location>
</feature>
<keyword evidence="6 7" id="KW-0472">Membrane</keyword>
<protein>
    <submittedName>
        <fullName evidence="8">L-cystine transporter</fullName>
    </submittedName>
</protein>
<dbReference type="PRINTS" id="PR00173">
    <property type="entry name" value="EDTRNSPORT"/>
</dbReference>
<reference evidence="8 9" key="1">
    <citation type="submission" date="2018-11" db="EMBL/GenBank/DDBJ databases">
        <title>Erythrobacter spongiae sp. nov., isolated from a marine sponge.</title>
        <authorList>
            <person name="Zhuang L."/>
            <person name="Luo L."/>
        </authorList>
    </citation>
    <scope>NUCLEOTIDE SEQUENCE [LARGE SCALE GENOMIC DNA]</scope>
    <source>
        <strain evidence="8 9">HN-E23</strain>
    </source>
</reference>
<dbReference type="GO" id="GO:0015293">
    <property type="term" value="F:symporter activity"/>
    <property type="evidence" value="ECO:0007669"/>
    <property type="project" value="InterPro"/>
</dbReference>
<evidence type="ECO:0000256" key="3">
    <source>
        <dbReference type="ARBA" id="ARBA00022448"/>
    </source>
</evidence>
<keyword evidence="3" id="KW-0813">Transport</keyword>
<comment type="similarity">
    <text evidence="2">Belongs to the dicarboxylate/amino acid:cation symporter (DAACS) (TC 2.A.23) family.</text>
</comment>
<comment type="caution">
    <text evidence="8">The sequence shown here is derived from an EMBL/GenBank/DDBJ whole genome shotgun (WGS) entry which is preliminary data.</text>
</comment>
<dbReference type="PANTHER" id="PTHR42865">
    <property type="entry name" value="PROTON/GLUTAMATE-ASPARTATE SYMPORTER"/>
    <property type="match status" value="1"/>
</dbReference>
<dbReference type="Proteomes" id="UP000275232">
    <property type="component" value="Unassembled WGS sequence"/>
</dbReference>
<name>A0A3N5DMR4_9SPHN</name>
<feature type="transmembrane region" description="Helical" evidence="7">
    <location>
        <begin position="70"/>
        <end position="93"/>
    </location>
</feature>
<dbReference type="InterPro" id="IPR036458">
    <property type="entry name" value="Na:dicarbo_symporter_sf"/>
</dbReference>
<evidence type="ECO:0000256" key="4">
    <source>
        <dbReference type="ARBA" id="ARBA00022692"/>
    </source>
</evidence>
<dbReference type="InterPro" id="IPR001991">
    <property type="entry name" value="Na-dicarboxylate_symporter"/>
</dbReference>
<gene>
    <name evidence="8" type="ORF">EG799_11570</name>
</gene>
<dbReference type="SUPFAM" id="SSF118215">
    <property type="entry name" value="Proton glutamate symport protein"/>
    <property type="match status" value="1"/>
</dbReference>
<feature type="transmembrane region" description="Helical" evidence="7">
    <location>
        <begin position="6"/>
        <end position="23"/>
    </location>
</feature>
<evidence type="ECO:0000256" key="7">
    <source>
        <dbReference type="SAM" id="Phobius"/>
    </source>
</evidence>
<proteinExistence type="inferred from homology"/>
<sequence length="458" mass="46942">MSLPVLANLAVFAALLFALALLGRLTLAQRIMAGLGLGLAFGFALHLIYAGAPGVIAATTDWAALVGDGYVALLKMIIVPLVLVMMLAAVISLEKVAAIGKVAGTIIAILVGTTMIAALIGVGIANAFALDARGLTEGMREAAETTELTSEYAGFADLSVPDLLLQFIPENIVRDLGEGRDTSIIAVVIVGVLLGFAILAVMRDEPERAAGIRRFVATCQAVVLRLVRMVIALTPWGIFALITALVASSSAADILALLRFVAASYVAIALMFCVHLVLLSLFAGRNPARYLKAVWPVLVFAFSSRSSAATIPLNIEAQVDRLRVPAPIANLAASFGATIGQNGCAGIYPAMLAVMIAPSMGVDPLGAGFIAGLVGIIAIGSFGVAGVGGGATMAAFIVLPAMGFPVTVAALLISIEPLIDMARTALNVNGSMTAGVLTTRFVGEAVAENAPPETIAPT</sequence>
<dbReference type="Gene3D" id="1.10.3860.10">
    <property type="entry name" value="Sodium:dicarboxylate symporter"/>
    <property type="match status" value="1"/>
</dbReference>
<feature type="transmembrane region" description="Helical" evidence="7">
    <location>
        <begin position="183"/>
        <end position="202"/>
    </location>
</feature>
<dbReference type="GO" id="GO:0005886">
    <property type="term" value="C:plasma membrane"/>
    <property type="evidence" value="ECO:0007669"/>
    <property type="project" value="TreeGrafter"/>
</dbReference>
<evidence type="ECO:0000313" key="9">
    <source>
        <dbReference type="Proteomes" id="UP000275232"/>
    </source>
</evidence>
<dbReference type="AlphaFoldDB" id="A0A3N5DMR4"/>
<keyword evidence="9" id="KW-1185">Reference proteome</keyword>
<accession>A0A3N5DMR4</accession>
<evidence type="ECO:0000256" key="1">
    <source>
        <dbReference type="ARBA" id="ARBA00004141"/>
    </source>
</evidence>
<dbReference type="RefSeq" id="WP_123881354.1">
    <property type="nucleotide sequence ID" value="NZ_RPFZ01000001.1"/>
</dbReference>
<organism evidence="8 9">
    <name type="scientific">Aurantiacibacter spongiae</name>
    <dbReference type="NCBI Taxonomy" id="2488860"/>
    <lineage>
        <taxon>Bacteria</taxon>
        <taxon>Pseudomonadati</taxon>
        <taxon>Pseudomonadota</taxon>
        <taxon>Alphaproteobacteria</taxon>
        <taxon>Sphingomonadales</taxon>
        <taxon>Erythrobacteraceae</taxon>
        <taxon>Aurantiacibacter</taxon>
    </lineage>
</organism>
<feature type="transmembrane region" description="Helical" evidence="7">
    <location>
        <begin position="393"/>
        <end position="413"/>
    </location>
</feature>
<evidence type="ECO:0000256" key="6">
    <source>
        <dbReference type="ARBA" id="ARBA00023136"/>
    </source>
</evidence>
<evidence type="ECO:0000256" key="5">
    <source>
        <dbReference type="ARBA" id="ARBA00022989"/>
    </source>
</evidence>
<evidence type="ECO:0000256" key="2">
    <source>
        <dbReference type="ARBA" id="ARBA00006148"/>
    </source>
</evidence>
<dbReference type="EMBL" id="RPFZ01000001">
    <property type="protein sequence ID" value="RPF72185.1"/>
    <property type="molecule type" value="Genomic_DNA"/>
</dbReference>
<dbReference type="Pfam" id="PF00375">
    <property type="entry name" value="SDF"/>
    <property type="match status" value="1"/>
</dbReference>
<feature type="transmembrane region" description="Helical" evidence="7">
    <location>
        <begin position="223"/>
        <end position="248"/>
    </location>
</feature>
<evidence type="ECO:0000313" key="8">
    <source>
        <dbReference type="EMBL" id="RPF72185.1"/>
    </source>
</evidence>
<dbReference type="OrthoDB" id="9766690at2"/>
<keyword evidence="4 7" id="KW-0812">Transmembrane</keyword>
<dbReference type="GO" id="GO:0015184">
    <property type="term" value="F:L-cystine transmembrane transporter activity"/>
    <property type="evidence" value="ECO:0007669"/>
    <property type="project" value="TreeGrafter"/>
</dbReference>
<comment type="subcellular location">
    <subcellularLocation>
        <location evidence="1">Membrane</location>
        <topology evidence="1">Multi-pass membrane protein</topology>
    </subcellularLocation>
</comment>
<feature type="transmembrane region" description="Helical" evidence="7">
    <location>
        <begin position="105"/>
        <end position="129"/>
    </location>
</feature>
<feature type="transmembrane region" description="Helical" evidence="7">
    <location>
        <begin position="260"/>
        <end position="282"/>
    </location>
</feature>